<keyword evidence="1 2" id="KW-0547">Nucleotide-binding</keyword>
<keyword evidence="1" id="KW-0808">Transferase</keyword>
<dbReference type="GO" id="GO:0070733">
    <property type="term" value="F:AMPylase activity"/>
    <property type="evidence" value="ECO:0007669"/>
    <property type="project" value="UniProtKB-UniRule"/>
</dbReference>
<dbReference type="Pfam" id="PF02661">
    <property type="entry name" value="Fic"/>
    <property type="match status" value="1"/>
</dbReference>
<evidence type="ECO:0000313" key="7">
    <source>
        <dbReference type="Proteomes" id="UP000005289"/>
    </source>
</evidence>
<feature type="binding site" evidence="2">
    <location>
        <position position="219"/>
    </location>
    <ligand>
        <name>ATP</name>
        <dbReference type="ChEBI" id="CHEBI:30616"/>
    </ligand>
</feature>
<evidence type="ECO:0000313" key="6">
    <source>
        <dbReference type="EMBL" id="AHE97110.1"/>
    </source>
</evidence>
<comment type="catalytic activity">
    <reaction evidence="1">
        <text>L-threonyl-[protein] + ATP = 3-O-(5'-adenylyl)-L-threonyl-[protein] + diphosphate</text>
        <dbReference type="Rhea" id="RHEA:54292"/>
        <dbReference type="Rhea" id="RHEA-COMP:11060"/>
        <dbReference type="Rhea" id="RHEA-COMP:13847"/>
        <dbReference type="ChEBI" id="CHEBI:30013"/>
        <dbReference type="ChEBI" id="CHEBI:30616"/>
        <dbReference type="ChEBI" id="CHEBI:33019"/>
        <dbReference type="ChEBI" id="CHEBI:138113"/>
        <dbReference type="EC" id="2.7.7.108"/>
    </reaction>
</comment>
<dbReference type="GO" id="GO:0005524">
    <property type="term" value="F:ATP binding"/>
    <property type="evidence" value="ECO:0007669"/>
    <property type="project" value="UniProtKB-UniRule"/>
</dbReference>
<dbReference type="PANTHER" id="PTHR13504:SF38">
    <property type="entry name" value="FIDO DOMAIN-CONTAINING PROTEIN"/>
    <property type="match status" value="1"/>
</dbReference>
<dbReference type="Proteomes" id="UP000005289">
    <property type="component" value="Chromosome"/>
</dbReference>
<organism evidence="6 7">
    <name type="scientific">Thioalkalivibrio paradoxus ARh 1</name>
    <dbReference type="NCBI Taxonomy" id="713585"/>
    <lineage>
        <taxon>Bacteria</taxon>
        <taxon>Pseudomonadati</taxon>
        <taxon>Pseudomonadota</taxon>
        <taxon>Gammaproteobacteria</taxon>
        <taxon>Chromatiales</taxon>
        <taxon>Ectothiorhodospiraceae</taxon>
        <taxon>Thioalkalivibrio</taxon>
    </lineage>
</organism>
<keyword evidence="1 2" id="KW-0067">ATP-binding</keyword>
<dbReference type="GO" id="GO:0042803">
    <property type="term" value="F:protein homodimerization activity"/>
    <property type="evidence" value="ECO:0007669"/>
    <property type="project" value="UniProtKB-UniRule"/>
</dbReference>
<dbReference type="SUPFAM" id="SSF140931">
    <property type="entry name" value="Fic-like"/>
    <property type="match status" value="1"/>
</dbReference>
<sequence>MISAPERSRLGQRVTISTAGERVEAFVPPALPPDPAIRMDRLYRPLENANRALGRLDGVTSILPDTPLFLYMYVRKEAILSSQIEGTQSSLSDLLFFESEEAPGVPLDDVQEVSNYVAAMDHGLARIRDGFPVSLRLIREIHETLLARGRGSTKQPGEFRRSQNWIGGTRPGNALFVPPPPDRVLDLMSDLEAFIHADTPEIPALVKAGLVHVQFETIHPFLDGNGRVGRLLITLLLCAQGILQEPVLYLSLYFKAHRRQYYDLLQQVRERGAWEAWIEFFLDGIAETSLQAAEAAREILGLFEADRERIEGLGRPAASALRVHQLLQQKPLVGIPDAAQRLGLSAPTIAKSIQHLADLGIVREITGKQRGRLFVYGGYLDILNRGTEPL</sequence>
<dbReference type="HOGENOM" id="CLU_047250_1_1_6"/>
<dbReference type="PROSITE" id="PS51459">
    <property type="entry name" value="FIDO"/>
    <property type="match status" value="1"/>
</dbReference>
<dbReference type="InterPro" id="IPR026287">
    <property type="entry name" value="SoFic-like"/>
</dbReference>
<dbReference type="EC" id="2.7.7.108" evidence="1"/>
<evidence type="ECO:0000256" key="1">
    <source>
        <dbReference type="PIRNR" id="PIRNR038925"/>
    </source>
</evidence>
<dbReference type="Gene3D" id="1.10.3290.10">
    <property type="entry name" value="Fido-like domain"/>
    <property type="match status" value="1"/>
</dbReference>
<feature type="domain" description="Fido" evidence="5">
    <location>
        <begin position="133"/>
        <end position="283"/>
    </location>
</feature>
<reference evidence="6 7" key="1">
    <citation type="submission" date="2013-12" db="EMBL/GenBank/DDBJ databases">
        <authorList>
            <consortium name="DOE Joint Genome Institute"/>
            <person name="Muyzer G."/>
            <person name="Huntemann M."/>
            <person name="Han J."/>
            <person name="Chen A."/>
            <person name="Kyrpides N."/>
            <person name="Mavromatis K."/>
            <person name="Markowitz V."/>
            <person name="Palaniappan K."/>
            <person name="Ivanova N."/>
            <person name="Schaumberg A."/>
            <person name="Pati A."/>
            <person name="Liolios K."/>
            <person name="Nordberg H.P."/>
            <person name="Cantor M.N."/>
            <person name="Hua S.X."/>
            <person name="Woyke T."/>
        </authorList>
    </citation>
    <scope>NUCLEOTIDE SEQUENCE [LARGE SCALE GENOMIC DNA]</scope>
    <source>
        <strain evidence="6 7">ARh 1</strain>
    </source>
</reference>
<evidence type="ECO:0000256" key="4">
    <source>
        <dbReference type="PIRSR" id="PIRSR640198-2"/>
    </source>
</evidence>
<dbReference type="InterPro" id="IPR036597">
    <property type="entry name" value="Fido-like_dom_sf"/>
</dbReference>
<evidence type="ECO:0000259" key="5">
    <source>
        <dbReference type="PROSITE" id="PS51459"/>
    </source>
</evidence>
<dbReference type="GO" id="GO:0000287">
    <property type="term" value="F:magnesium ion binding"/>
    <property type="evidence" value="ECO:0007669"/>
    <property type="project" value="UniProtKB-UniRule"/>
</dbReference>
<feature type="binding site" evidence="4">
    <location>
        <begin position="223"/>
        <end position="230"/>
    </location>
    <ligand>
        <name>ATP</name>
        <dbReference type="ChEBI" id="CHEBI:30616"/>
    </ligand>
</feature>
<feature type="binding site" evidence="2">
    <location>
        <position position="85"/>
    </location>
    <ligand>
        <name>ATP</name>
        <dbReference type="ChEBI" id="CHEBI:30616"/>
    </ligand>
</feature>
<keyword evidence="1" id="KW-0548">Nucleotidyltransferase</keyword>
<dbReference type="PANTHER" id="PTHR13504">
    <property type="entry name" value="FIDO DOMAIN-CONTAINING PROTEIN DDB_G0283145"/>
    <property type="match status" value="1"/>
</dbReference>
<dbReference type="InterPro" id="IPR036390">
    <property type="entry name" value="WH_DNA-bd_sf"/>
</dbReference>
<evidence type="ECO:0000256" key="2">
    <source>
        <dbReference type="PIRSR" id="PIRSR038925-1"/>
    </source>
</evidence>
<dbReference type="Pfam" id="PF13784">
    <property type="entry name" value="Fic_N"/>
    <property type="match status" value="1"/>
</dbReference>
<keyword evidence="7" id="KW-1185">Reference proteome</keyword>
<feature type="binding site" evidence="4">
    <location>
        <begin position="261"/>
        <end position="262"/>
    </location>
    <ligand>
        <name>ATP</name>
        <dbReference type="ChEBI" id="CHEBI:30616"/>
    </ligand>
</feature>
<comment type="catalytic activity">
    <reaction evidence="1">
        <text>L-tyrosyl-[protein] + ATP = O-(5'-adenylyl)-L-tyrosyl-[protein] + diphosphate</text>
        <dbReference type="Rhea" id="RHEA:54288"/>
        <dbReference type="Rhea" id="RHEA-COMP:10136"/>
        <dbReference type="Rhea" id="RHEA-COMP:13846"/>
        <dbReference type="ChEBI" id="CHEBI:30616"/>
        <dbReference type="ChEBI" id="CHEBI:33019"/>
        <dbReference type="ChEBI" id="CHEBI:46858"/>
        <dbReference type="ChEBI" id="CHEBI:83624"/>
        <dbReference type="EC" id="2.7.7.108"/>
    </reaction>
</comment>
<evidence type="ECO:0000256" key="3">
    <source>
        <dbReference type="PIRSR" id="PIRSR640198-1"/>
    </source>
</evidence>
<dbReference type="OrthoDB" id="9807853at2"/>
<comment type="function">
    <text evidence="1">Adenylyltransferase that mediates the addition of adenosine 5'-monophosphate (AMP) to specific residues of target proteins.</text>
</comment>
<gene>
    <name evidence="6" type="ORF">THITH_01145</name>
</gene>
<dbReference type="KEGG" id="tti:THITH_01145"/>
<comment type="subunit">
    <text evidence="1">Homodimer.</text>
</comment>
<dbReference type="GO" id="GO:0051301">
    <property type="term" value="P:cell division"/>
    <property type="evidence" value="ECO:0007669"/>
    <property type="project" value="UniProtKB-KW"/>
</dbReference>
<dbReference type="InterPro" id="IPR003812">
    <property type="entry name" value="Fido"/>
</dbReference>
<dbReference type="SUPFAM" id="SSF46785">
    <property type="entry name" value="Winged helix' DNA-binding domain"/>
    <property type="match status" value="1"/>
</dbReference>
<dbReference type="InterPro" id="IPR040198">
    <property type="entry name" value="Fido_containing"/>
</dbReference>
<dbReference type="InterPro" id="IPR025758">
    <property type="entry name" value="Fic/DOC_N"/>
</dbReference>
<dbReference type="STRING" id="713585.THITH_01145"/>
<feature type="binding site" evidence="2">
    <location>
        <begin position="224"/>
        <end position="230"/>
    </location>
    <ligand>
        <name>ATP</name>
        <dbReference type="ChEBI" id="CHEBI:30616"/>
    </ligand>
</feature>
<dbReference type="AlphaFoldDB" id="W0DJP1"/>
<proteinExistence type="predicted"/>
<keyword evidence="6" id="KW-0131">Cell cycle</keyword>
<dbReference type="EMBL" id="CP007029">
    <property type="protein sequence ID" value="AHE97110.1"/>
    <property type="molecule type" value="Genomic_DNA"/>
</dbReference>
<feature type="active site" evidence="3">
    <location>
        <position position="219"/>
    </location>
</feature>
<keyword evidence="6" id="KW-0132">Cell division</keyword>
<dbReference type="PIRSF" id="PIRSF038925">
    <property type="entry name" value="AMP-prot_trans"/>
    <property type="match status" value="1"/>
</dbReference>
<name>W0DJP1_9GAMM</name>
<protein>
    <recommendedName>
        <fullName evidence="1">Protein adenylyltransferase</fullName>
        <ecNumber evidence="1">2.7.7.108</ecNumber>
    </recommendedName>
    <alternativeName>
        <fullName evidence="1">AMPylator</fullName>
    </alternativeName>
</protein>
<dbReference type="RefSeq" id="WP_006746360.1">
    <property type="nucleotide sequence ID" value="NZ_CP007029.1"/>
</dbReference>
<accession>W0DJP1</accession>
<feature type="binding site" evidence="2">
    <location>
        <position position="261"/>
    </location>
    <ligand>
        <name>ATP</name>
        <dbReference type="ChEBI" id="CHEBI:30616"/>
    </ligand>
</feature>